<name>H6L1H6_SAPGL</name>
<sequence>MKLIVTVIHVPLSGGFWGLKDDQGQEYLPTNLDQKYAKAGLRLEIMAKEAEDYFSVQMWGTPIEILELKVL</sequence>
<gene>
    <name evidence="1" type="ordered locus">SGRA_1886</name>
</gene>
<dbReference type="RefSeq" id="WP_015692244.1">
    <property type="nucleotide sequence ID" value="NC_016940.1"/>
</dbReference>
<dbReference type="KEGG" id="sgn:SGRA_1886"/>
<dbReference type="AlphaFoldDB" id="H6L1H6"/>
<dbReference type="EMBL" id="CP002831">
    <property type="protein sequence ID" value="AFC24620.1"/>
    <property type="molecule type" value="Genomic_DNA"/>
</dbReference>
<keyword evidence="2" id="KW-1185">Reference proteome</keyword>
<dbReference type="Proteomes" id="UP000007519">
    <property type="component" value="Chromosome"/>
</dbReference>
<protein>
    <submittedName>
        <fullName evidence="1">Uncharacterized protein</fullName>
    </submittedName>
</protein>
<proteinExistence type="predicted"/>
<evidence type="ECO:0000313" key="2">
    <source>
        <dbReference type="Proteomes" id="UP000007519"/>
    </source>
</evidence>
<dbReference type="OrthoDB" id="1678364at2"/>
<evidence type="ECO:0000313" key="1">
    <source>
        <dbReference type="EMBL" id="AFC24620.1"/>
    </source>
</evidence>
<organism evidence="1 2">
    <name type="scientific">Saprospira grandis (strain Lewin)</name>
    <dbReference type="NCBI Taxonomy" id="984262"/>
    <lineage>
        <taxon>Bacteria</taxon>
        <taxon>Pseudomonadati</taxon>
        <taxon>Bacteroidota</taxon>
        <taxon>Saprospiria</taxon>
        <taxon>Saprospirales</taxon>
        <taxon>Saprospiraceae</taxon>
        <taxon>Saprospira</taxon>
    </lineage>
</organism>
<dbReference type="STRING" id="984262.SGRA_1886"/>
<reference evidence="1 2" key="1">
    <citation type="journal article" date="2012" name="Stand. Genomic Sci.">
        <title>Complete genome sequencing and analysis of Saprospira grandis str. Lewin, a predatory marine bacterium.</title>
        <authorList>
            <person name="Saw J.H."/>
            <person name="Yuryev A."/>
            <person name="Kanbe M."/>
            <person name="Hou S."/>
            <person name="Young A.G."/>
            <person name="Aizawa S."/>
            <person name="Alam M."/>
        </authorList>
    </citation>
    <scope>NUCLEOTIDE SEQUENCE [LARGE SCALE GENOMIC DNA]</scope>
    <source>
        <strain evidence="1 2">Lewin</strain>
    </source>
</reference>
<dbReference type="eggNOG" id="COG3042">
    <property type="taxonomic scope" value="Bacteria"/>
</dbReference>
<accession>H6L1H6</accession>
<dbReference type="HOGENOM" id="CLU_2649415_0_0_10"/>